<name>A0A0L0W8I0_GOTPU</name>
<dbReference type="Proteomes" id="UP000037267">
    <property type="component" value="Unassembled WGS sequence"/>
</dbReference>
<dbReference type="RefSeq" id="WP_050355887.1">
    <property type="nucleotide sequence ID" value="NZ_LGSS01000012.1"/>
</dbReference>
<keyword evidence="2" id="KW-1185">Reference proteome</keyword>
<accession>A0A0L0W8I0</accession>
<dbReference type="OrthoDB" id="2079139at2"/>
<dbReference type="STRING" id="1503.CLPU_12c00290"/>
<evidence type="ECO:0000313" key="2">
    <source>
        <dbReference type="Proteomes" id="UP000037267"/>
    </source>
</evidence>
<organism evidence="1 2">
    <name type="scientific">Gottschalkia purinilytica</name>
    <name type="common">Clostridium purinilyticum</name>
    <dbReference type="NCBI Taxonomy" id="1503"/>
    <lineage>
        <taxon>Bacteria</taxon>
        <taxon>Bacillati</taxon>
        <taxon>Bacillota</taxon>
        <taxon>Tissierellia</taxon>
        <taxon>Tissierellales</taxon>
        <taxon>Gottschalkiaceae</taxon>
        <taxon>Gottschalkia</taxon>
    </lineage>
</organism>
<gene>
    <name evidence="1" type="ORF">CLPU_12c00290</name>
</gene>
<comment type="caution">
    <text evidence="1">The sequence shown here is derived from an EMBL/GenBank/DDBJ whole genome shotgun (WGS) entry which is preliminary data.</text>
</comment>
<dbReference type="AlphaFoldDB" id="A0A0L0W8I0"/>
<reference evidence="2" key="1">
    <citation type="submission" date="2015-07" db="EMBL/GenBank/DDBJ databases">
        <title>Draft genome sequence of the purine-degrading Gottschalkia purinilyticum DSM 1384 (formerly Clostridium purinilyticum).</title>
        <authorList>
            <person name="Poehlein A."/>
            <person name="Schiel-Bengelsdorf B."/>
            <person name="Bengelsdorf F.R."/>
            <person name="Daniel R."/>
            <person name="Duerre P."/>
        </authorList>
    </citation>
    <scope>NUCLEOTIDE SEQUENCE [LARGE SCALE GENOMIC DNA]</scope>
    <source>
        <strain evidence="2">DSM 1384</strain>
    </source>
</reference>
<proteinExistence type="predicted"/>
<evidence type="ECO:0000313" key="1">
    <source>
        <dbReference type="EMBL" id="KNF07756.1"/>
    </source>
</evidence>
<protein>
    <submittedName>
        <fullName evidence="1">Uncharacterized protein</fullName>
    </submittedName>
</protein>
<sequence>MSEKFNEEIKREIGKKVEYDKDTILKVAQDGLEKYFKVKVSTNDKQIKYYDPNDLVESKTNKPIYEGIGITALSEGEPKINEIRGFEARINPDSNEILRLSVDKHVKGNAKDTVKDEEGKNIAIQFIKENKLIENIDSMKFIERTDEKGISSFKFEYDQNKTMTIVINSLKEVISFIHEDKQ</sequence>
<dbReference type="EMBL" id="LGSS01000012">
    <property type="protein sequence ID" value="KNF07756.1"/>
    <property type="molecule type" value="Genomic_DNA"/>
</dbReference>